<reference evidence="2" key="1">
    <citation type="submission" date="2022-02" db="EMBL/GenBank/DDBJ databases">
        <title>Aestuariibaculum sp., a marine bacterium isolated from sediment in Guangxi.</title>
        <authorList>
            <person name="Ying J."/>
        </authorList>
    </citation>
    <scope>NUCLEOTIDE SEQUENCE</scope>
    <source>
        <strain evidence="2">L182</strain>
    </source>
</reference>
<feature type="transmembrane region" description="Helical" evidence="1">
    <location>
        <begin position="13"/>
        <end position="30"/>
    </location>
</feature>
<keyword evidence="1" id="KW-1133">Transmembrane helix</keyword>
<comment type="caution">
    <text evidence="2">The sequence shown here is derived from an EMBL/GenBank/DDBJ whole genome shotgun (WGS) entry which is preliminary data.</text>
</comment>
<sequence length="207" mass="24679">MNNYNISKFLKELIVALLLVFTLGITIYKIKSHQDNKYWDSVDKEQTITTVTGYTSGPKASGSAVATYIVNDKEYSVSIEESYVYEEKFQLEYNRDNPSENKIYRELPVFQEGELVNYTVGKLVSYNSWFFRNMVYKFWIEDRFYVEGQYQEEDSNTKYTNVEEGQLFVVEYWLDNPKRSIIHLDKPVKYISEWWKYKVDENGETHK</sequence>
<evidence type="ECO:0000313" key="2">
    <source>
        <dbReference type="EMBL" id="MCH4554132.1"/>
    </source>
</evidence>
<organism evidence="2 3">
    <name type="scientific">Aestuariibaculum lutulentum</name>
    <dbReference type="NCBI Taxonomy" id="2920935"/>
    <lineage>
        <taxon>Bacteria</taxon>
        <taxon>Pseudomonadati</taxon>
        <taxon>Bacteroidota</taxon>
        <taxon>Flavobacteriia</taxon>
        <taxon>Flavobacteriales</taxon>
        <taxon>Flavobacteriaceae</taxon>
    </lineage>
</organism>
<keyword evidence="1" id="KW-0472">Membrane</keyword>
<protein>
    <recommendedName>
        <fullName evidence="4">DUF3592 domain-containing protein</fullName>
    </recommendedName>
</protein>
<evidence type="ECO:0000256" key="1">
    <source>
        <dbReference type="SAM" id="Phobius"/>
    </source>
</evidence>
<dbReference type="EMBL" id="JAKVQD010000012">
    <property type="protein sequence ID" value="MCH4554132.1"/>
    <property type="molecule type" value="Genomic_DNA"/>
</dbReference>
<evidence type="ECO:0000313" key="3">
    <source>
        <dbReference type="Proteomes" id="UP001156141"/>
    </source>
</evidence>
<name>A0ABS9RMG0_9FLAO</name>
<proteinExistence type="predicted"/>
<evidence type="ECO:0008006" key="4">
    <source>
        <dbReference type="Google" id="ProtNLM"/>
    </source>
</evidence>
<dbReference type="RefSeq" id="WP_240575480.1">
    <property type="nucleotide sequence ID" value="NZ_CP136709.1"/>
</dbReference>
<gene>
    <name evidence="2" type="ORF">MKW35_16000</name>
</gene>
<keyword evidence="1" id="KW-0812">Transmembrane</keyword>
<dbReference type="Proteomes" id="UP001156141">
    <property type="component" value="Unassembled WGS sequence"/>
</dbReference>
<accession>A0ABS9RMG0</accession>
<keyword evidence="3" id="KW-1185">Reference proteome</keyword>